<protein>
    <submittedName>
        <fullName evidence="2">Rubredoxin</fullName>
    </submittedName>
</protein>
<gene>
    <name evidence="2" type="ORF">FHR86_002340</name>
</gene>
<reference evidence="2 3" key="1">
    <citation type="submission" date="2020-03" db="EMBL/GenBank/DDBJ databases">
        <title>Genomic Encyclopedia of Type Strains, Phase III (KMG-III): the genomes of soil and plant-associated and newly described type strains.</title>
        <authorList>
            <person name="Whitman W."/>
        </authorList>
    </citation>
    <scope>NUCLEOTIDE SEQUENCE [LARGE SCALE GENOMIC DNA]</scope>
    <source>
        <strain evidence="2 3">CECT 4207</strain>
    </source>
</reference>
<organism evidence="2 3">
    <name type="scientific">Paenarthrobacter ilicis</name>
    <dbReference type="NCBI Taxonomy" id="43665"/>
    <lineage>
        <taxon>Bacteria</taxon>
        <taxon>Bacillati</taxon>
        <taxon>Actinomycetota</taxon>
        <taxon>Actinomycetes</taxon>
        <taxon>Micrococcales</taxon>
        <taxon>Micrococcaceae</taxon>
        <taxon>Paenarthrobacter</taxon>
    </lineage>
</organism>
<keyword evidence="3" id="KW-1185">Reference proteome</keyword>
<dbReference type="Proteomes" id="UP000802392">
    <property type="component" value="Unassembled WGS sequence"/>
</dbReference>
<evidence type="ECO:0000313" key="2">
    <source>
        <dbReference type="EMBL" id="NIJ02008.1"/>
    </source>
</evidence>
<accession>A0ABX0THJ4</accession>
<dbReference type="PROSITE" id="PS00202">
    <property type="entry name" value="RUBREDOXIN"/>
    <property type="match status" value="1"/>
</dbReference>
<dbReference type="Pfam" id="PF13397">
    <property type="entry name" value="RbpA"/>
    <property type="match status" value="1"/>
</dbReference>
<dbReference type="EMBL" id="JAAOZD010000004">
    <property type="protein sequence ID" value="NIJ02008.1"/>
    <property type="molecule type" value="Genomic_DNA"/>
</dbReference>
<dbReference type="Gene3D" id="2.20.28.270">
    <property type="entry name" value="RNA polymerase-binding protein A"/>
    <property type="match status" value="1"/>
</dbReference>
<proteinExistence type="predicted"/>
<dbReference type="InterPro" id="IPR038638">
    <property type="entry name" value="RbpA_sf"/>
</dbReference>
<dbReference type="InterPro" id="IPR018527">
    <property type="entry name" value="Rubredoxin_Fe_BS"/>
</dbReference>
<comment type="caution">
    <text evidence="2">The sequence shown here is derived from an EMBL/GenBank/DDBJ whole genome shotgun (WGS) entry which is preliminary data.</text>
</comment>
<name>A0ABX0THJ4_9MICC</name>
<dbReference type="InterPro" id="IPR025182">
    <property type="entry name" value="RNApol-bd_RbpA"/>
</dbReference>
<evidence type="ECO:0000313" key="3">
    <source>
        <dbReference type="Proteomes" id="UP000802392"/>
    </source>
</evidence>
<evidence type="ECO:0000256" key="1">
    <source>
        <dbReference type="ARBA" id="ARBA00022723"/>
    </source>
</evidence>
<keyword evidence="1" id="KW-0479">Metal-binding</keyword>
<sequence>MPRMKVPFWCANGHETQLVFLRLPDDQIPSTWDCPKCGKVASRDPGNPGTGQAGEEIYKSHLEYVKERRSSQEAEIVLTGALERLRARGVLPDQLLGDA</sequence>